<dbReference type="Gene3D" id="1.10.1390.10">
    <property type="match status" value="1"/>
</dbReference>
<comment type="catalytic activity">
    <reaction evidence="8">
        <text>alpha-D-glucose 6-phosphate = beta-D-fructose 6-phosphate</text>
        <dbReference type="Rhea" id="RHEA:11816"/>
        <dbReference type="ChEBI" id="CHEBI:57634"/>
        <dbReference type="ChEBI" id="CHEBI:58225"/>
        <dbReference type="EC" id="5.3.1.9"/>
    </reaction>
</comment>
<dbReference type="GO" id="GO:0051156">
    <property type="term" value="P:glucose 6-phosphate metabolic process"/>
    <property type="evidence" value="ECO:0007669"/>
    <property type="project" value="TreeGrafter"/>
</dbReference>
<name>A0A6J6IJC5_9ZZZZ</name>
<dbReference type="EMBL" id="CAFBMO010000067">
    <property type="protein sequence ID" value="CAB4914291.1"/>
    <property type="molecule type" value="Genomic_DNA"/>
</dbReference>
<dbReference type="Pfam" id="PF00342">
    <property type="entry name" value="PGI"/>
    <property type="match status" value="1"/>
</dbReference>
<dbReference type="GO" id="GO:0004347">
    <property type="term" value="F:glucose-6-phosphate isomerase activity"/>
    <property type="evidence" value="ECO:0007669"/>
    <property type="project" value="UniProtKB-EC"/>
</dbReference>
<dbReference type="GO" id="GO:0097367">
    <property type="term" value="F:carbohydrate derivative binding"/>
    <property type="evidence" value="ECO:0007669"/>
    <property type="project" value="InterPro"/>
</dbReference>
<accession>A0A6J6IJC5</accession>
<dbReference type="EC" id="5.3.1.9" evidence="3"/>
<dbReference type="InterPro" id="IPR046348">
    <property type="entry name" value="SIS_dom_sf"/>
</dbReference>
<evidence type="ECO:0000256" key="2">
    <source>
        <dbReference type="ARBA" id="ARBA00006604"/>
    </source>
</evidence>
<dbReference type="PROSITE" id="PS51463">
    <property type="entry name" value="P_GLUCOSE_ISOMERASE_3"/>
    <property type="match status" value="1"/>
</dbReference>
<dbReference type="PANTHER" id="PTHR11469">
    <property type="entry name" value="GLUCOSE-6-PHOSPHATE ISOMERASE"/>
    <property type="match status" value="1"/>
</dbReference>
<evidence type="ECO:0000313" key="9">
    <source>
        <dbReference type="EMBL" id="CAB4624575.1"/>
    </source>
</evidence>
<dbReference type="GO" id="GO:0005829">
    <property type="term" value="C:cytosol"/>
    <property type="evidence" value="ECO:0007669"/>
    <property type="project" value="TreeGrafter"/>
</dbReference>
<organism evidence="9">
    <name type="scientific">freshwater metagenome</name>
    <dbReference type="NCBI Taxonomy" id="449393"/>
    <lineage>
        <taxon>unclassified sequences</taxon>
        <taxon>metagenomes</taxon>
        <taxon>ecological metagenomes</taxon>
    </lineage>
</organism>
<protein>
    <recommendedName>
        <fullName evidence="3">glucose-6-phosphate isomerase</fullName>
        <ecNumber evidence="3">5.3.1.9</ecNumber>
    </recommendedName>
</protein>
<dbReference type="UniPathway" id="UPA00109">
    <property type="reaction ID" value="UER00181"/>
</dbReference>
<dbReference type="NCBIfam" id="NF001211">
    <property type="entry name" value="PRK00179.1"/>
    <property type="match status" value="1"/>
</dbReference>
<keyword evidence="4" id="KW-0312">Gluconeogenesis</keyword>
<proteinExistence type="inferred from homology"/>
<dbReference type="InterPro" id="IPR035476">
    <property type="entry name" value="SIS_PGI_1"/>
</dbReference>
<dbReference type="InterPro" id="IPR023096">
    <property type="entry name" value="G6P_Isomerase_C"/>
</dbReference>
<dbReference type="CDD" id="cd05016">
    <property type="entry name" value="SIS_PGI_2"/>
    <property type="match status" value="1"/>
</dbReference>
<evidence type="ECO:0000256" key="5">
    <source>
        <dbReference type="ARBA" id="ARBA00022490"/>
    </source>
</evidence>
<sequence>MTNDAVVDPSGTQAWKELQEIAVSTANISIRDLLTIDPSRPSAMTYVAGGIHADFSRQRLSPTTLSRLLELARQTGVLTLRDKMFAGEHINSTENRSVLHTALRLPRDATLVVDGVNIVEEVHQVLDRMGDFSNAVRSGAWVGATGKKITDVVNIGIGGSDLGPAMAYLALEDFRDRSISCHFVSNVDPSDVAVVLERLNPETTLFVIASKTFTTLETMTNAGDARRWLVDALGEAAVEKHFVALSTNAQAVSEFGIDTHHMYGFWDWVGGRYSVDSAIGLSTMIAVGPANFGAMLSGFHAIDQHFSHAAPHENLPLMMGLIAVWNRNFLKIPTTAVLPYSQYLSRFPAYLQQLTMESNGKSVRRDGEAVSYDTGAIFWGEPGTNGQHSFYQLLHQGTSTVAADVIVVAKTAHAIGQQQDMLVANALAQAAVLALGRTEMEVAADGTSATLVPHKVMPGNRPVSLFMVEQLDPFTLGALIALYEHAVFVQGAIWGIDSFDQWGVELGKKVALGILADLTKGTAQNPSLDAASLADMNTYLTLR</sequence>
<evidence type="ECO:0000256" key="3">
    <source>
        <dbReference type="ARBA" id="ARBA00011952"/>
    </source>
</evidence>
<dbReference type="InterPro" id="IPR001672">
    <property type="entry name" value="G6P_Isomerase"/>
</dbReference>
<dbReference type="InterPro" id="IPR018189">
    <property type="entry name" value="Phosphoglucose_isomerase_CS"/>
</dbReference>
<evidence type="ECO:0000256" key="6">
    <source>
        <dbReference type="ARBA" id="ARBA00023152"/>
    </source>
</evidence>
<evidence type="ECO:0000256" key="1">
    <source>
        <dbReference type="ARBA" id="ARBA00004926"/>
    </source>
</evidence>
<dbReference type="PROSITE" id="PS00174">
    <property type="entry name" value="P_GLUCOSE_ISOMERASE_2"/>
    <property type="match status" value="1"/>
</dbReference>
<dbReference type="Gene3D" id="3.40.50.10490">
    <property type="entry name" value="Glucose-6-phosphate isomerase like protein, domain 1"/>
    <property type="match status" value="2"/>
</dbReference>
<dbReference type="EMBL" id="CAEZVB010000054">
    <property type="protein sequence ID" value="CAB4624575.1"/>
    <property type="molecule type" value="Genomic_DNA"/>
</dbReference>
<keyword evidence="7" id="KW-0413">Isomerase</keyword>
<keyword evidence="5" id="KW-0963">Cytoplasm</keyword>
<dbReference type="PRINTS" id="PR00662">
    <property type="entry name" value="G6PISOMERASE"/>
</dbReference>
<dbReference type="PROSITE" id="PS00765">
    <property type="entry name" value="P_GLUCOSE_ISOMERASE_1"/>
    <property type="match status" value="1"/>
</dbReference>
<dbReference type="GO" id="GO:0048029">
    <property type="term" value="F:monosaccharide binding"/>
    <property type="evidence" value="ECO:0007669"/>
    <property type="project" value="TreeGrafter"/>
</dbReference>
<gene>
    <name evidence="9" type="ORF">UFOPK1908_01088</name>
    <name evidence="10" type="ORF">UFOPK3576_01331</name>
</gene>
<dbReference type="AlphaFoldDB" id="A0A6J6IJC5"/>
<dbReference type="PANTHER" id="PTHR11469:SF1">
    <property type="entry name" value="GLUCOSE-6-PHOSPHATE ISOMERASE"/>
    <property type="match status" value="1"/>
</dbReference>
<dbReference type="FunFam" id="3.40.50.10490:FF:000018">
    <property type="entry name" value="Glucose-6-phosphate isomerase"/>
    <property type="match status" value="1"/>
</dbReference>
<dbReference type="SUPFAM" id="SSF53697">
    <property type="entry name" value="SIS domain"/>
    <property type="match status" value="1"/>
</dbReference>
<evidence type="ECO:0000313" key="10">
    <source>
        <dbReference type="EMBL" id="CAB4914291.1"/>
    </source>
</evidence>
<comment type="pathway">
    <text evidence="1">Carbohydrate degradation; glycolysis; D-glyceraldehyde 3-phosphate and glycerone phosphate from D-glucose: step 2/4.</text>
</comment>
<evidence type="ECO:0000256" key="4">
    <source>
        <dbReference type="ARBA" id="ARBA00022432"/>
    </source>
</evidence>
<dbReference type="InterPro" id="IPR035482">
    <property type="entry name" value="SIS_PGI_2"/>
</dbReference>
<dbReference type="HAMAP" id="MF_00473">
    <property type="entry name" value="G6P_isomerase"/>
    <property type="match status" value="1"/>
</dbReference>
<keyword evidence="6" id="KW-0324">Glycolysis</keyword>
<dbReference type="CDD" id="cd05015">
    <property type="entry name" value="SIS_PGI_1"/>
    <property type="match status" value="1"/>
</dbReference>
<evidence type="ECO:0000256" key="8">
    <source>
        <dbReference type="ARBA" id="ARBA00029321"/>
    </source>
</evidence>
<comment type="similarity">
    <text evidence="2">Belongs to the GPI family.</text>
</comment>
<dbReference type="GO" id="GO:0006094">
    <property type="term" value="P:gluconeogenesis"/>
    <property type="evidence" value="ECO:0007669"/>
    <property type="project" value="UniProtKB-KW"/>
</dbReference>
<reference evidence="9" key="1">
    <citation type="submission" date="2020-05" db="EMBL/GenBank/DDBJ databases">
        <authorList>
            <person name="Chiriac C."/>
            <person name="Salcher M."/>
            <person name="Ghai R."/>
            <person name="Kavagutti S V."/>
        </authorList>
    </citation>
    <scope>NUCLEOTIDE SEQUENCE</scope>
</reference>
<dbReference type="GO" id="GO:0006096">
    <property type="term" value="P:glycolytic process"/>
    <property type="evidence" value="ECO:0007669"/>
    <property type="project" value="UniProtKB-UniPathway"/>
</dbReference>
<evidence type="ECO:0000256" key="7">
    <source>
        <dbReference type="ARBA" id="ARBA00023235"/>
    </source>
</evidence>